<feature type="transmembrane region" description="Helical" evidence="7">
    <location>
        <begin position="209"/>
        <end position="228"/>
    </location>
</feature>
<evidence type="ECO:0000256" key="2">
    <source>
        <dbReference type="ARBA" id="ARBA00008974"/>
    </source>
</evidence>
<dbReference type="Proteomes" id="UP000304951">
    <property type="component" value="Unassembled WGS sequence"/>
</dbReference>
<feature type="transmembrane region" description="Helical" evidence="7">
    <location>
        <begin position="447"/>
        <end position="465"/>
    </location>
</feature>
<proteinExistence type="inferred from homology"/>
<keyword evidence="4 7" id="KW-1133">Transmembrane helix</keyword>
<keyword evidence="5 7" id="KW-0472">Membrane</keyword>
<evidence type="ECO:0000256" key="6">
    <source>
        <dbReference type="SAM" id="MobiDB-lite"/>
    </source>
</evidence>
<evidence type="ECO:0000256" key="5">
    <source>
        <dbReference type="ARBA" id="ARBA00023136"/>
    </source>
</evidence>
<dbReference type="GO" id="GO:0005886">
    <property type="term" value="C:plasma membrane"/>
    <property type="evidence" value="ECO:0007669"/>
    <property type="project" value="TreeGrafter"/>
</dbReference>
<feature type="transmembrane region" description="Helical" evidence="7">
    <location>
        <begin position="369"/>
        <end position="389"/>
    </location>
</feature>
<evidence type="ECO:0000256" key="7">
    <source>
        <dbReference type="SAM" id="Phobius"/>
    </source>
</evidence>
<keyword evidence="3 7" id="KW-0812">Transmembrane</keyword>
<reference evidence="8 9" key="1">
    <citation type="submission" date="2018-10" db="EMBL/GenBank/DDBJ databases">
        <title>Fifty Aureobasidium pullulans genomes reveal a recombining polyextremotolerant generalist.</title>
        <authorList>
            <person name="Gostincar C."/>
            <person name="Turk M."/>
            <person name="Zajc J."/>
            <person name="Gunde-Cimerman N."/>
        </authorList>
    </citation>
    <scope>NUCLEOTIDE SEQUENCE [LARGE SCALE GENOMIC DNA]</scope>
    <source>
        <strain evidence="8 9">EXF-11900</strain>
    </source>
</reference>
<gene>
    <name evidence="8" type="ORF">D6D28_04298</name>
</gene>
<dbReference type="Pfam" id="PF02133">
    <property type="entry name" value="Transp_cyt_pur"/>
    <property type="match status" value="1"/>
</dbReference>
<dbReference type="Gene3D" id="1.10.4160.10">
    <property type="entry name" value="Hydantoin permease"/>
    <property type="match status" value="1"/>
</dbReference>
<feature type="transmembrane region" description="Helical" evidence="7">
    <location>
        <begin position="248"/>
        <end position="268"/>
    </location>
</feature>
<feature type="region of interest" description="Disordered" evidence="6">
    <location>
        <begin position="16"/>
        <end position="39"/>
    </location>
</feature>
<feature type="transmembrane region" description="Helical" evidence="7">
    <location>
        <begin position="180"/>
        <end position="197"/>
    </location>
</feature>
<evidence type="ECO:0000256" key="4">
    <source>
        <dbReference type="ARBA" id="ARBA00022989"/>
    </source>
</evidence>
<feature type="transmembrane region" description="Helical" evidence="7">
    <location>
        <begin position="79"/>
        <end position="99"/>
    </location>
</feature>
<dbReference type="InterPro" id="IPR045225">
    <property type="entry name" value="Uracil/uridine/allantoin_perm"/>
</dbReference>
<feature type="transmembrane region" description="Helical" evidence="7">
    <location>
        <begin position="329"/>
        <end position="348"/>
    </location>
</feature>
<dbReference type="PANTHER" id="PTHR30618">
    <property type="entry name" value="NCS1 FAMILY PURINE/PYRIMIDINE TRANSPORTER"/>
    <property type="match status" value="1"/>
</dbReference>
<sequence length="562" mass="61751">MLQSVQQLRAASRSSKSLKELVQTSDSDGTVRHNKDLLPSPPEDRRWRWQHYFAYYLTMTFSPSSYNLGASLVSIGLLWWHGMIAAVIGSGILTVLVVLNSRGAIKYFVGFPVYVRVAAGVRGSSLYILVRAVVAIIYFATQTYYGGRITTVFMRGIFSNGYNNIPNHLPASAGITSRDLLSFFIFWMIQMPVMFIHPKVLRHLFVVKAVYTTISLLGVLGWTISANGGKLGDFKYTTKQTQLSGHELIWPMISAINSVMGALAPVLINQPDIARYGHSYSDVTWSQGVGILISKVLVMFISTATTAAATNVLGKSFWNTALFSTNTEVLVHVPACFGMMLAVLVTNAGSNSLPVGADLTGIWPRWLTIVRGQVICALLAPLLVPWKIIASATSFLTFLGSYTVFLMPICACMVVDYWIVRRGNIHVPSLYVYTPESPYTYYKGWNLRMLAAWVAGVAFVVHGIANSLHPGSVGMASSNMYKLGFILSFTMGGLVYYVLCLIWPVQILPHGADRALAFEELAANEGFFDHENVGTITGVLEGEDADNVSTQHYIAEGKESKV</sequence>
<comment type="similarity">
    <text evidence="2">Belongs to the purine-cytosine permease (2.A.39) family.</text>
</comment>
<name>A0A4S8SLA6_AURPU</name>
<dbReference type="AlphaFoldDB" id="A0A4S8SLA6"/>
<dbReference type="GO" id="GO:0015205">
    <property type="term" value="F:nucleobase transmembrane transporter activity"/>
    <property type="evidence" value="ECO:0007669"/>
    <property type="project" value="TreeGrafter"/>
</dbReference>
<protein>
    <recommendedName>
        <fullName evidence="10">Allantoin permease</fullName>
    </recommendedName>
</protein>
<dbReference type="EMBL" id="QZAF01000145">
    <property type="protein sequence ID" value="THV71612.1"/>
    <property type="molecule type" value="Genomic_DNA"/>
</dbReference>
<accession>A0A4S8SLA6</accession>
<evidence type="ECO:0000313" key="8">
    <source>
        <dbReference type="EMBL" id="THV71612.1"/>
    </source>
</evidence>
<dbReference type="InterPro" id="IPR001248">
    <property type="entry name" value="Pur-cyt_permease"/>
</dbReference>
<feature type="compositionally biased region" description="Basic and acidic residues" evidence="6">
    <location>
        <begin position="29"/>
        <end position="39"/>
    </location>
</feature>
<evidence type="ECO:0000313" key="9">
    <source>
        <dbReference type="Proteomes" id="UP000304951"/>
    </source>
</evidence>
<evidence type="ECO:0000256" key="1">
    <source>
        <dbReference type="ARBA" id="ARBA00004141"/>
    </source>
</evidence>
<evidence type="ECO:0008006" key="10">
    <source>
        <dbReference type="Google" id="ProtNLM"/>
    </source>
</evidence>
<feature type="transmembrane region" description="Helical" evidence="7">
    <location>
        <begin position="395"/>
        <end position="420"/>
    </location>
</feature>
<feature type="transmembrane region" description="Helical" evidence="7">
    <location>
        <begin position="485"/>
        <end position="505"/>
    </location>
</feature>
<feature type="transmembrane region" description="Helical" evidence="7">
    <location>
        <begin position="126"/>
        <end position="145"/>
    </location>
</feature>
<comment type="caution">
    <text evidence="8">The sequence shown here is derived from an EMBL/GenBank/DDBJ whole genome shotgun (WGS) entry which is preliminary data.</text>
</comment>
<feature type="transmembrane region" description="Helical" evidence="7">
    <location>
        <begin position="53"/>
        <end position="73"/>
    </location>
</feature>
<feature type="transmembrane region" description="Helical" evidence="7">
    <location>
        <begin position="289"/>
        <end position="309"/>
    </location>
</feature>
<dbReference type="PANTHER" id="PTHR30618:SF0">
    <property type="entry name" value="PURINE-URACIL PERMEASE NCS1"/>
    <property type="match status" value="1"/>
</dbReference>
<organism evidence="8 9">
    <name type="scientific">Aureobasidium pullulans</name>
    <name type="common">Black yeast</name>
    <name type="synonym">Pullularia pullulans</name>
    <dbReference type="NCBI Taxonomy" id="5580"/>
    <lineage>
        <taxon>Eukaryota</taxon>
        <taxon>Fungi</taxon>
        <taxon>Dikarya</taxon>
        <taxon>Ascomycota</taxon>
        <taxon>Pezizomycotina</taxon>
        <taxon>Dothideomycetes</taxon>
        <taxon>Dothideomycetidae</taxon>
        <taxon>Dothideales</taxon>
        <taxon>Saccotheciaceae</taxon>
        <taxon>Aureobasidium</taxon>
    </lineage>
</organism>
<evidence type="ECO:0000256" key="3">
    <source>
        <dbReference type="ARBA" id="ARBA00022692"/>
    </source>
</evidence>
<comment type="subcellular location">
    <subcellularLocation>
        <location evidence="1">Membrane</location>
        <topology evidence="1">Multi-pass membrane protein</topology>
    </subcellularLocation>
</comment>